<evidence type="ECO:0000313" key="4">
    <source>
        <dbReference type="Proteomes" id="UP000321523"/>
    </source>
</evidence>
<dbReference type="RefSeq" id="WP_044434242.1">
    <property type="nucleotide sequence ID" value="NZ_BJYZ01000026.1"/>
</dbReference>
<dbReference type="SUPFAM" id="SSF53067">
    <property type="entry name" value="Actin-like ATPase domain"/>
    <property type="match status" value="2"/>
</dbReference>
<accession>A0A512DXR0</accession>
<dbReference type="CDD" id="cd24052">
    <property type="entry name" value="ASKHA_NBD_HpPPX-GppA-like"/>
    <property type="match status" value="1"/>
</dbReference>
<dbReference type="Gene3D" id="3.30.420.150">
    <property type="entry name" value="Exopolyphosphatase. Domain 2"/>
    <property type="match status" value="1"/>
</dbReference>
<dbReference type="InterPro" id="IPR003695">
    <property type="entry name" value="Ppx_GppA_N"/>
</dbReference>
<dbReference type="SUPFAM" id="SSF109604">
    <property type="entry name" value="HD-domain/PDEase-like"/>
    <property type="match status" value="1"/>
</dbReference>
<feature type="domain" description="Exopolyphosphatase C-terminal" evidence="2">
    <location>
        <begin position="316"/>
        <end position="492"/>
    </location>
</feature>
<dbReference type="PANTHER" id="PTHR30005">
    <property type="entry name" value="EXOPOLYPHOSPHATASE"/>
    <property type="match status" value="1"/>
</dbReference>
<dbReference type="Pfam" id="PF21697">
    <property type="entry name" value="Ppx_C"/>
    <property type="match status" value="1"/>
</dbReference>
<evidence type="ECO:0000259" key="2">
    <source>
        <dbReference type="Pfam" id="PF21697"/>
    </source>
</evidence>
<dbReference type="AlphaFoldDB" id="A0A512DXR0"/>
<evidence type="ECO:0000259" key="1">
    <source>
        <dbReference type="Pfam" id="PF02541"/>
    </source>
</evidence>
<dbReference type="InterPro" id="IPR048951">
    <property type="entry name" value="Ppx_C"/>
</dbReference>
<dbReference type="InterPro" id="IPR050273">
    <property type="entry name" value="GppA/Ppx_hydrolase"/>
</dbReference>
<protein>
    <submittedName>
        <fullName evidence="3">Exopolyphosphatase</fullName>
    </submittedName>
</protein>
<gene>
    <name evidence="3" type="ORF">SAE02_54030</name>
</gene>
<reference evidence="3 4" key="1">
    <citation type="submission" date="2019-07" db="EMBL/GenBank/DDBJ databases">
        <title>Whole genome shotgun sequence of Skermanella aerolata NBRC 106429.</title>
        <authorList>
            <person name="Hosoyama A."/>
            <person name="Uohara A."/>
            <person name="Ohji S."/>
            <person name="Ichikawa N."/>
        </authorList>
    </citation>
    <scope>NUCLEOTIDE SEQUENCE [LARGE SCALE GENOMIC DNA]</scope>
    <source>
        <strain evidence="3 4">NBRC 106429</strain>
    </source>
</reference>
<proteinExistence type="predicted"/>
<evidence type="ECO:0000313" key="3">
    <source>
        <dbReference type="EMBL" id="GEO41255.1"/>
    </source>
</evidence>
<dbReference type="Gene3D" id="1.10.3210.10">
    <property type="entry name" value="Hypothetical protein af1432"/>
    <property type="match status" value="1"/>
</dbReference>
<dbReference type="GO" id="GO:0016462">
    <property type="term" value="F:pyrophosphatase activity"/>
    <property type="evidence" value="ECO:0007669"/>
    <property type="project" value="TreeGrafter"/>
</dbReference>
<name>A0A512DXR0_9PROT</name>
<dbReference type="Proteomes" id="UP000321523">
    <property type="component" value="Unassembled WGS sequence"/>
</dbReference>
<dbReference type="EMBL" id="BJYZ01000026">
    <property type="protein sequence ID" value="GEO41255.1"/>
    <property type="molecule type" value="Genomic_DNA"/>
</dbReference>
<dbReference type="Pfam" id="PF02541">
    <property type="entry name" value="Ppx-GppA"/>
    <property type="match status" value="1"/>
</dbReference>
<dbReference type="Gene3D" id="3.30.420.40">
    <property type="match status" value="1"/>
</dbReference>
<feature type="domain" description="Ppx/GppA phosphatase N-terminal" evidence="1">
    <location>
        <begin position="41"/>
        <end position="306"/>
    </location>
</feature>
<sequence length="499" mass="54189">MLDPERVLAANHTHYGVIDIGSNSVRLVVYNDLSRAPLPRFNEKSLCALGTGLDRTGELAPGPMACTARAVHRFCAIADAMGVSRLDIIATEAVRRASNGKDLIEEIKKRSGRDIQILSGSEEAHYATLGVISGFYRPKGLVGDMGGGSLEVAEALEDHVGERSVSLPLGALPVESMLAELGEGAKRRIDEIMKEQLPPLLTKPVFHAVGGGWRALARAHMEATDAPLKVAHGYDVDAGELRNFAKSVWKMSPEKLAALPGISSRRSSTIAAAALVMDRLLKNLRPERVVFSALGLREGWLYSQLTPEEQYRDPLIEGAQAFGLPMARVPGFAAALVRWTDQLFPDETGEERRLREATCALSDIAWADHADVKAQECFRRIVHFPFIGLTHPERVFIGAALHARHAGKPDDPAIQKELALITPSIHRRAQILGRALQLGHRFSGSVPAILDSARLRITTDAVRLEVAEGADDIPDSEAVQARMKQLAKIVGVPKTEFAA</sequence>
<dbReference type="InterPro" id="IPR043129">
    <property type="entry name" value="ATPase_NBD"/>
</dbReference>
<dbReference type="PANTHER" id="PTHR30005:SF0">
    <property type="entry name" value="RETROGRADE REGULATION PROTEIN 2"/>
    <property type="match status" value="1"/>
</dbReference>
<organism evidence="3 4">
    <name type="scientific">Skermanella aerolata</name>
    <dbReference type="NCBI Taxonomy" id="393310"/>
    <lineage>
        <taxon>Bacteria</taxon>
        <taxon>Pseudomonadati</taxon>
        <taxon>Pseudomonadota</taxon>
        <taxon>Alphaproteobacteria</taxon>
        <taxon>Rhodospirillales</taxon>
        <taxon>Azospirillaceae</taxon>
        <taxon>Skermanella</taxon>
    </lineage>
</organism>
<keyword evidence="4" id="KW-1185">Reference proteome</keyword>
<comment type="caution">
    <text evidence="3">The sequence shown here is derived from an EMBL/GenBank/DDBJ whole genome shotgun (WGS) entry which is preliminary data.</text>
</comment>